<keyword evidence="1" id="KW-0732">Signal</keyword>
<name>A0A921K360_9BACT</name>
<dbReference type="PROSITE" id="PS51257">
    <property type="entry name" value="PROKAR_LIPOPROTEIN"/>
    <property type="match status" value="1"/>
</dbReference>
<dbReference type="Proteomes" id="UP000718012">
    <property type="component" value="Unassembled WGS sequence"/>
</dbReference>
<dbReference type="AlphaFoldDB" id="A0A921K360"/>
<accession>A0A921K360</accession>
<dbReference type="Gene3D" id="2.60.40.10">
    <property type="entry name" value="Immunoglobulins"/>
    <property type="match status" value="1"/>
</dbReference>
<evidence type="ECO:0000313" key="3">
    <source>
        <dbReference type="Proteomes" id="UP000718012"/>
    </source>
</evidence>
<sequence>MKTLYMKSTYLFMVFAMILGFTLTGCSDDNSGDPSTSVEFPELKEFTCNAGETKDLSFTAGADWALSSNAGWCKFKNGEFTESTISGKAGAQTIQVVVTNAGQNFEKDDIAELTLKMGNSSQVICKITRPHKIPVDIVITDEEGNVYDAENPIIIKGSAPLSLVETVITVETDFEVGLPEYPDWVAVNAKGNGVYALSFKDDNKSGISNKYSFGTEKGYTLTFAVQYNKDLVEIEVPVGYEGLKADYLSVDPSFTSVHWVSKDGKTISANGGVSGTESDVYEEKLSTTITTRNDDYEVIKIEQIGDFMDYPGMDPAFYPNDFNFNADMSWINVQKDGENLSLSFAENSSDTDIRAAIIMAFPRDVYEAIKDDLKGNILEDAGGYYDIATKYTRNIVANVVQEYKLPEAPVVSFAGYIESNGTLISFEEVTANGAGEAYLDKFYEQTEYGTDNVYTASVEKKLLSYGAMYLEVKNYEEGMSCELPKSDILTFTTENKDGKFYIKVSGNAADVTEQFDCIITKDGSPVSVCLISFF</sequence>
<feature type="chain" id="PRO_5038055480" description="DUF5003 domain-containing protein" evidence="1">
    <location>
        <begin position="28"/>
        <end position="534"/>
    </location>
</feature>
<feature type="signal peptide" evidence="1">
    <location>
        <begin position="1"/>
        <end position="27"/>
    </location>
</feature>
<protein>
    <recommendedName>
        <fullName evidence="4">DUF5003 domain-containing protein</fullName>
    </recommendedName>
</protein>
<reference evidence="2" key="2">
    <citation type="submission" date="2021-09" db="EMBL/GenBank/DDBJ databases">
        <authorList>
            <person name="Gilroy R."/>
        </authorList>
    </citation>
    <scope>NUCLEOTIDE SEQUENCE</scope>
    <source>
        <strain evidence="2">CHK165-8395</strain>
    </source>
</reference>
<reference evidence="2" key="1">
    <citation type="journal article" date="2021" name="PeerJ">
        <title>Extensive microbial diversity within the chicken gut microbiome revealed by metagenomics and culture.</title>
        <authorList>
            <person name="Gilroy R."/>
            <person name="Ravi A."/>
            <person name="Getino M."/>
            <person name="Pursley I."/>
            <person name="Horton D.L."/>
            <person name="Alikhan N.F."/>
            <person name="Baker D."/>
            <person name="Gharbi K."/>
            <person name="Hall N."/>
            <person name="Watson M."/>
            <person name="Adriaenssens E.M."/>
            <person name="Foster-Nyarko E."/>
            <person name="Jarju S."/>
            <person name="Secka A."/>
            <person name="Antonio M."/>
            <person name="Oren A."/>
            <person name="Chaudhuri R.R."/>
            <person name="La Ragione R."/>
            <person name="Hildebrand F."/>
            <person name="Pallen M.J."/>
        </authorList>
    </citation>
    <scope>NUCLEOTIDE SEQUENCE</scope>
    <source>
        <strain evidence="2">CHK165-8395</strain>
    </source>
</reference>
<gene>
    <name evidence="2" type="ORF">K8U81_05250</name>
</gene>
<evidence type="ECO:0000313" key="2">
    <source>
        <dbReference type="EMBL" id="HJF07584.1"/>
    </source>
</evidence>
<dbReference type="InterPro" id="IPR013783">
    <property type="entry name" value="Ig-like_fold"/>
</dbReference>
<organism evidence="2 3">
    <name type="scientific">Phocaeicola coprocola</name>
    <dbReference type="NCBI Taxonomy" id="310298"/>
    <lineage>
        <taxon>Bacteria</taxon>
        <taxon>Pseudomonadati</taxon>
        <taxon>Bacteroidota</taxon>
        <taxon>Bacteroidia</taxon>
        <taxon>Bacteroidales</taxon>
        <taxon>Bacteroidaceae</taxon>
        <taxon>Phocaeicola</taxon>
    </lineage>
</organism>
<proteinExistence type="predicted"/>
<evidence type="ECO:0008006" key="4">
    <source>
        <dbReference type="Google" id="ProtNLM"/>
    </source>
</evidence>
<dbReference type="EMBL" id="DYXD01000115">
    <property type="protein sequence ID" value="HJF07584.1"/>
    <property type="molecule type" value="Genomic_DNA"/>
</dbReference>
<comment type="caution">
    <text evidence="2">The sequence shown here is derived from an EMBL/GenBank/DDBJ whole genome shotgun (WGS) entry which is preliminary data.</text>
</comment>
<evidence type="ECO:0000256" key="1">
    <source>
        <dbReference type="SAM" id="SignalP"/>
    </source>
</evidence>